<gene>
    <name evidence="1" type="ORF">LX74_00049</name>
</gene>
<evidence type="ECO:0000313" key="2">
    <source>
        <dbReference type="Proteomes" id="UP000324513"/>
    </source>
</evidence>
<dbReference type="Proteomes" id="UP000324513">
    <property type="component" value="Unassembled WGS sequence"/>
</dbReference>
<name>A0ABY3NKK8_ELIMR</name>
<reference evidence="1 2" key="1">
    <citation type="submission" date="2019-07" db="EMBL/GenBank/DDBJ databases">
        <title>Genomic Encyclopedia of Archaeal and Bacterial Type Strains, Phase II (KMG-II): from individual species to whole genera.</title>
        <authorList>
            <person name="Goeker M."/>
        </authorList>
    </citation>
    <scope>NUCLEOTIDE SEQUENCE [LARGE SCALE GENOMIC DNA]</scope>
    <source>
        <strain evidence="1 2">DSM 14571</strain>
    </source>
</reference>
<evidence type="ECO:0000313" key="1">
    <source>
        <dbReference type="EMBL" id="TYO94012.1"/>
    </source>
</evidence>
<sequence>MKLVNRITLTLILSLLYNCSKKDTIQDVKKINEVITFTPAESISTYIKHPNKEDSLCNRDIARAKRDLNKYPKIYVQIFGEISCCKIYNEELEKLAIKKGYTLIHEEISDVLHPKQRQGCYSAYVKSIMQQRLGENYLKKLESEADSLLIENIKNKDRIVSIYKLEDNQKPYLIKKDEVIREEYIPEIKTGLKLKQNIGNYLFLDLQFIINKKGKIHDLEVTNWVNEYPENEKYRKQLEKIAKETMLKNYNNWHPGNYNGNLVSVENSFRIIFE</sequence>
<accession>A0ABY3NKK8</accession>
<proteinExistence type="predicted"/>
<comment type="caution">
    <text evidence="1">The sequence shown here is derived from an EMBL/GenBank/DDBJ whole genome shotgun (WGS) entry which is preliminary data.</text>
</comment>
<dbReference type="EMBL" id="VNHK01000001">
    <property type="protein sequence ID" value="TYO94012.1"/>
    <property type="molecule type" value="Genomic_DNA"/>
</dbReference>
<dbReference type="RefSeq" id="WP_065081557.1">
    <property type="nucleotide sequence ID" value="NZ_FLSS01000014.1"/>
</dbReference>
<keyword evidence="2" id="KW-1185">Reference proteome</keyword>
<protein>
    <recommendedName>
        <fullName evidence="3">TonB C-terminal domain-containing protein</fullName>
    </recommendedName>
</protein>
<organism evidence="1 2">
    <name type="scientific">Elizabethkingia miricola</name>
    <name type="common">Chryseobacterium miricola</name>
    <dbReference type="NCBI Taxonomy" id="172045"/>
    <lineage>
        <taxon>Bacteria</taxon>
        <taxon>Pseudomonadati</taxon>
        <taxon>Bacteroidota</taxon>
        <taxon>Flavobacteriia</taxon>
        <taxon>Flavobacteriales</taxon>
        <taxon>Weeksellaceae</taxon>
        <taxon>Elizabethkingia</taxon>
    </lineage>
</organism>
<evidence type="ECO:0008006" key="3">
    <source>
        <dbReference type="Google" id="ProtNLM"/>
    </source>
</evidence>